<gene>
    <name evidence="2" type="ORF">N7G274_002004</name>
</gene>
<dbReference type="Proteomes" id="UP001590950">
    <property type="component" value="Unassembled WGS sequence"/>
</dbReference>
<evidence type="ECO:0000259" key="1">
    <source>
        <dbReference type="PROSITE" id="PS50097"/>
    </source>
</evidence>
<reference evidence="2 3" key="1">
    <citation type="submission" date="2024-09" db="EMBL/GenBank/DDBJ databases">
        <title>Rethinking Asexuality: The Enigmatic Case of Functional Sexual Genes in Lepraria (Stereocaulaceae).</title>
        <authorList>
            <person name="Doellman M."/>
            <person name="Sun Y."/>
            <person name="Barcenas-Pena A."/>
            <person name="Lumbsch H.T."/>
            <person name="Grewe F."/>
        </authorList>
    </citation>
    <scope>NUCLEOTIDE SEQUENCE [LARGE SCALE GENOMIC DNA]</scope>
    <source>
        <strain evidence="2 3">Mercado 3170</strain>
    </source>
</reference>
<feature type="domain" description="BTB" evidence="1">
    <location>
        <begin position="31"/>
        <end position="99"/>
    </location>
</feature>
<dbReference type="PANTHER" id="PTHR47843">
    <property type="entry name" value="BTB DOMAIN-CONTAINING PROTEIN-RELATED"/>
    <property type="match status" value="1"/>
</dbReference>
<dbReference type="SMART" id="SM00225">
    <property type="entry name" value="BTB"/>
    <property type="match status" value="1"/>
</dbReference>
<accession>A0ABR4AL48</accession>
<keyword evidence="3" id="KW-1185">Reference proteome</keyword>
<organism evidence="2 3">
    <name type="scientific">Stereocaulon virgatum</name>
    <dbReference type="NCBI Taxonomy" id="373712"/>
    <lineage>
        <taxon>Eukaryota</taxon>
        <taxon>Fungi</taxon>
        <taxon>Dikarya</taxon>
        <taxon>Ascomycota</taxon>
        <taxon>Pezizomycotina</taxon>
        <taxon>Lecanoromycetes</taxon>
        <taxon>OSLEUM clade</taxon>
        <taxon>Lecanoromycetidae</taxon>
        <taxon>Lecanorales</taxon>
        <taxon>Lecanorineae</taxon>
        <taxon>Stereocaulaceae</taxon>
        <taxon>Stereocaulon</taxon>
    </lineage>
</organism>
<evidence type="ECO:0000313" key="2">
    <source>
        <dbReference type="EMBL" id="KAL2045576.1"/>
    </source>
</evidence>
<dbReference type="Gene3D" id="3.30.710.10">
    <property type="entry name" value="Potassium Channel Kv1.1, Chain A"/>
    <property type="match status" value="1"/>
</dbReference>
<dbReference type="PANTHER" id="PTHR47843:SF5">
    <property type="entry name" value="BTB_POZ DOMAIN PROTEIN"/>
    <property type="match status" value="1"/>
</dbReference>
<dbReference type="CDD" id="cd18186">
    <property type="entry name" value="BTB_POZ_ZBTB_KLHL-like"/>
    <property type="match status" value="1"/>
</dbReference>
<dbReference type="InterPro" id="IPR011333">
    <property type="entry name" value="SKP1/BTB/POZ_sf"/>
</dbReference>
<dbReference type="InterPro" id="IPR000210">
    <property type="entry name" value="BTB/POZ_dom"/>
</dbReference>
<dbReference type="SUPFAM" id="SSF54695">
    <property type="entry name" value="POZ domain"/>
    <property type="match status" value="1"/>
</dbReference>
<protein>
    <recommendedName>
        <fullName evidence="1">BTB domain-containing protein</fullName>
    </recommendedName>
</protein>
<dbReference type="Pfam" id="PF00651">
    <property type="entry name" value="BTB"/>
    <property type="match status" value="1"/>
</dbReference>
<sequence length="239" mass="26550">MGFIFNFKTSTKAQDQFTEALTKLFDSGEDSDFTVQCGNVVWKLHRVILRAGSEYFRNACQKDRFKARISGMLELKDDDSQVAGLLLRYFYTHDYQVDDNGNAPHIVHAPLVVHAHMYAIADKYGVTLLKDIAKEKFTTFLQDIRSKGAASLDIPAFATAIGVIYTTTLASDRGLRDAIVPVMVAFETQLRASDDFMALIRGTLADGDFAVDVIDAWADMRNAASSSWSCGNCGRLRQP</sequence>
<evidence type="ECO:0000313" key="3">
    <source>
        <dbReference type="Proteomes" id="UP001590950"/>
    </source>
</evidence>
<proteinExistence type="predicted"/>
<comment type="caution">
    <text evidence="2">The sequence shown here is derived from an EMBL/GenBank/DDBJ whole genome shotgun (WGS) entry which is preliminary data.</text>
</comment>
<dbReference type="EMBL" id="JBEFKJ010000006">
    <property type="protein sequence ID" value="KAL2045576.1"/>
    <property type="molecule type" value="Genomic_DNA"/>
</dbReference>
<dbReference type="PROSITE" id="PS50097">
    <property type="entry name" value="BTB"/>
    <property type="match status" value="1"/>
</dbReference>
<name>A0ABR4AL48_9LECA</name>